<evidence type="ECO:0000313" key="3">
    <source>
        <dbReference type="Proteomes" id="UP000184052"/>
    </source>
</evidence>
<name>A0A1M6J1U6_9FIRM</name>
<accession>A0A1M6J1U6</accession>
<dbReference type="AlphaFoldDB" id="A0A1M6J1U6"/>
<dbReference type="RefSeq" id="WP_073049910.1">
    <property type="nucleotide sequence ID" value="NZ_FQZL01000019.1"/>
</dbReference>
<evidence type="ECO:0000259" key="1">
    <source>
        <dbReference type="Pfam" id="PF14451"/>
    </source>
</evidence>
<keyword evidence="3" id="KW-1185">Reference proteome</keyword>
<dbReference type="SUPFAM" id="SSF54285">
    <property type="entry name" value="MoaD/ThiS"/>
    <property type="match status" value="1"/>
</dbReference>
<dbReference type="Pfam" id="PF14451">
    <property type="entry name" value="Ub-Mut7C"/>
    <property type="match status" value="1"/>
</dbReference>
<dbReference type="InterPro" id="IPR016155">
    <property type="entry name" value="Mopterin_synth/thiamin_S_b"/>
</dbReference>
<evidence type="ECO:0000313" key="2">
    <source>
        <dbReference type="EMBL" id="SHJ40704.1"/>
    </source>
</evidence>
<reference evidence="2 3" key="1">
    <citation type="submission" date="2016-11" db="EMBL/GenBank/DDBJ databases">
        <authorList>
            <person name="Jaros S."/>
            <person name="Januszkiewicz K."/>
            <person name="Wedrychowicz H."/>
        </authorList>
    </citation>
    <scope>NUCLEOTIDE SEQUENCE [LARGE SCALE GENOMIC DNA]</scope>
    <source>
        <strain evidence="2 3">DSM 17477</strain>
    </source>
</reference>
<sequence>MKYTIKSEIYKEGLPFNKWFHYECTNSNRVNDLIESLGIARDKVGLVIVNNHPKPNTYMLKNKDSIRIIGRIFPEYL</sequence>
<feature type="domain" description="Ubiquitin Mut7-C" evidence="1">
    <location>
        <begin position="20"/>
        <end position="68"/>
    </location>
</feature>
<dbReference type="InterPro" id="IPR027798">
    <property type="entry name" value="Ub_Mut7C"/>
</dbReference>
<protein>
    <submittedName>
        <fullName evidence="2">Mut7-C ubiquitin</fullName>
    </submittedName>
</protein>
<proteinExistence type="predicted"/>
<organism evidence="2 3">
    <name type="scientific">Dethiosulfatibacter aminovorans DSM 17477</name>
    <dbReference type="NCBI Taxonomy" id="1121476"/>
    <lineage>
        <taxon>Bacteria</taxon>
        <taxon>Bacillati</taxon>
        <taxon>Bacillota</taxon>
        <taxon>Tissierellia</taxon>
        <taxon>Dethiosulfatibacter</taxon>
    </lineage>
</organism>
<dbReference type="Proteomes" id="UP000184052">
    <property type="component" value="Unassembled WGS sequence"/>
</dbReference>
<gene>
    <name evidence="2" type="ORF">SAMN02745751_02496</name>
</gene>
<dbReference type="EMBL" id="FQZL01000019">
    <property type="protein sequence ID" value="SHJ40704.1"/>
    <property type="molecule type" value="Genomic_DNA"/>
</dbReference>